<dbReference type="PANTHER" id="PTHR45877:SF2">
    <property type="entry name" value="E3 UBIQUITIN-PROTEIN LIGASE SINA-RELATED"/>
    <property type="match status" value="1"/>
</dbReference>
<evidence type="ECO:0000256" key="2">
    <source>
        <dbReference type="ARBA" id="ARBA00004906"/>
    </source>
</evidence>
<evidence type="ECO:0000259" key="11">
    <source>
        <dbReference type="PROSITE" id="PS51081"/>
    </source>
</evidence>
<comment type="similarity">
    <text evidence="3">Belongs to the SINA (Seven in absentia) family.</text>
</comment>
<dbReference type="FunFam" id="3.30.40.10:FF:000041">
    <property type="entry name" value="E3 ubiquitin-protein ligase SINAT3"/>
    <property type="match status" value="1"/>
</dbReference>
<dbReference type="SUPFAM" id="SSF49599">
    <property type="entry name" value="TRAF domain-like"/>
    <property type="match status" value="1"/>
</dbReference>
<dbReference type="GO" id="GO:0061630">
    <property type="term" value="F:ubiquitin protein ligase activity"/>
    <property type="evidence" value="ECO:0007669"/>
    <property type="project" value="UniProtKB-EC"/>
</dbReference>
<dbReference type="PANTHER" id="PTHR45877">
    <property type="entry name" value="E3 UBIQUITIN-PROTEIN LIGASE SIAH2"/>
    <property type="match status" value="1"/>
</dbReference>
<evidence type="ECO:0000256" key="10">
    <source>
        <dbReference type="PROSITE-ProRule" id="PRU00455"/>
    </source>
</evidence>
<dbReference type="PROSITE" id="PS51081">
    <property type="entry name" value="ZF_SIAH"/>
    <property type="match status" value="1"/>
</dbReference>
<comment type="pathway">
    <text evidence="2">Protein modification; protein ubiquitination.</text>
</comment>
<dbReference type="EC" id="2.3.2.27" evidence="4"/>
<comment type="caution">
    <text evidence="12">The sequence shown here is derived from an EMBL/GenBank/DDBJ whole genome shotgun (WGS) entry which is preliminary data.</text>
</comment>
<sequence length="170" mass="19535">MAELVKNFLNKTNSKENREMLCNICNKYLSVPPILCNKLVGNICGRCEESTEVTKIKKLKNINSTMERQKVFECVSKYLTFPCSFRVNGCVAELKWGAVRAHEQNCSFQNTVCPFSNVQYLENDEEPCIWIGKSTELVSHFSRRHKNYFMNNFRVVLGIESSSIFGTLLV</sequence>
<dbReference type="InterPro" id="IPR004162">
    <property type="entry name" value="SINA-like_animal"/>
</dbReference>
<dbReference type="AlphaFoldDB" id="A0ABD2P213"/>
<keyword evidence="8" id="KW-0833">Ubl conjugation pathway</keyword>
<dbReference type="EMBL" id="JABFTP020000165">
    <property type="protein sequence ID" value="KAL3285013.1"/>
    <property type="molecule type" value="Genomic_DNA"/>
</dbReference>
<evidence type="ECO:0000256" key="9">
    <source>
        <dbReference type="ARBA" id="ARBA00022833"/>
    </source>
</evidence>
<evidence type="ECO:0000256" key="5">
    <source>
        <dbReference type="ARBA" id="ARBA00022679"/>
    </source>
</evidence>
<dbReference type="InterPro" id="IPR013010">
    <property type="entry name" value="Znf_SIAH"/>
</dbReference>
<evidence type="ECO:0000313" key="12">
    <source>
        <dbReference type="EMBL" id="KAL3285013.1"/>
    </source>
</evidence>
<dbReference type="Gene3D" id="3.30.40.10">
    <property type="entry name" value="Zinc/RING finger domain, C3HC4 (zinc finger)"/>
    <property type="match status" value="1"/>
</dbReference>
<keyword evidence="6" id="KW-0479">Metal-binding</keyword>
<dbReference type="GO" id="GO:0008270">
    <property type="term" value="F:zinc ion binding"/>
    <property type="evidence" value="ECO:0007669"/>
    <property type="project" value="UniProtKB-KW"/>
</dbReference>
<name>A0ABD2P213_9CUCU</name>
<keyword evidence="9" id="KW-0862">Zinc</keyword>
<gene>
    <name evidence="12" type="ORF">HHI36_019141</name>
</gene>
<proteinExistence type="inferred from homology"/>
<reference evidence="12 13" key="1">
    <citation type="journal article" date="2021" name="BMC Biol.">
        <title>Horizontally acquired antibacterial genes associated with adaptive radiation of ladybird beetles.</title>
        <authorList>
            <person name="Li H.S."/>
            <person name="Tang X.F."/>
            <person name="Huang Y.H."/>
            <person name="Xu Z.Y."/>
            <person name="Chen M.L."/>
            <person name="Du X.Y."/>
            <person name="Qiu B.Y."/>
            <person name="Chen P.T."/>
            <person name="Zhang W."/>
            <person name="Slipinski A."/>
            <person name="Escalona H.E."/>
            <person name="Waterhouse R.M."/>
            <person name="Zwick A."/>
            <person name="Pang H."/>
        </authorList>
    </citation>
    <scope>NUCLEOTIDE SEQUENCE [LARGE SCALE GENOMIC DNA]</scope>
    <source>
        <strain evidence="12">SYSU2018</strain>
    </source>
</reference>
<evidence type="ECO:0000256" key="1">
    <source>
        <dbReference type="ARBA" id="ARBA00000900"/>
    </source>
</evidence>
<dbReference type="GO" id="GO:0010498">
    <property type="term" value="P:proteasomal protein catabolic process"/>
    <property type="evidence" value="ECO:0007669"/>
    <property type="project" value="UniProtKB-ARBA"/>
</dbReference>
<evidence type="ECO:0000256" key="3">
    <source>
        <dbReference type="ARBA" id="ARBA00009119"/>
    </source>
</evidence>
<organism evidence="12 13">
    <name type="scientific">Cryptolaemus montrouzieri</name>
    <dbReference type="NCBI Taxonomy" id="559131"/>
    <lineage>
        <taxon>Eukaryota</taxon>
        <taxon>Metazoa</taxon>
        <taxon>Ecdysozoa</taxon>
        <taxon>Arthropoda</taxon>
        <taxon>Hexapoda</taxon>
        <taxon>Insecta</taxon>
        <taxon>Pterygota</taxon>
        <taxon>Neoptera</taxon>
        <taxon>Endopterygota</taxon>
        <taxon>Coleoptera</taxon>
        <taxon>Polyphaga</taxon>
        <taxon>Cucujiformia</taxon>
        <taxon>Coccinelloidea</taxon>
        <taxon>Coccinellidae</taxon>
        <taxon>Scymninae</taxon>
        <taxon>Scymnini</taxon>
        <taxon>Cryptolaemus</taxon>
    </lineage>
</organism>
<accession>A0ABD2P213</accession>
<keyword evidence="5" id="KW-0808">Transferase</keyword>
<evidence type="ECO:0000256" key="8">
    <source>
        <dbReference type="ARBA" id="ARBA00022786"/>
    </source>
</evidence>
<keyword evidence="7 10" id="KW-0863">Zinc-finger</keyword>
<dbReference type="Proteomes" id="UP001516400">
    <property type="component" value="Unassembled WGS sequence"/>
</dbReference>
<keyword evidence="13" id="KW-1185">Reference proteome</keyword>
<feature type="domain" description="SIAH-type" evidence="11">
    <location>
        <begin position="78"/>
        <end position="146"/>
    </location>
</feature>
<evidence type="ECO:0000313" key="13">
    <source>
        <dbReference type="Proteomes" id="UP001516400"/>
    </source>
</evidence>
<protein>
    <recommendedName>
        <fullName evidence="4">RING-type E3 ubiquitin transferase</fullName>
        <ecNumber evidence="4">2.3.2.27</ecNumber>
    </recommendedName>
</protein>
<dbReference type="Pfam" id="PF21361">
    <property type="entry name" value="Sina_ZnF"/>
    <property type="match status" value="1"/>
</dbReference>
<evidence type="ECO:0000256" key="6">
    <source>
        <dbReference type="ARBA" id="ARBA00022723"/>
    </source>
</evidence>
<dbReference type="InterPro" id="IPR013083">
    <property type="entry name" value="Znf_RING/FYVE/PHD"/>
</dbReference>
<evidence type="ECO:0000256" key="7">
    <source>
        <dbReference type="ARBA" id="ARBA00022771"/>
    </source>
</evidence>
<comment type="catalytic activity">
    <reaction evidence="1">
        <text>S-ubiquitinyl-[E2 ubiquitin-conjugating enzyme]-L-cysteine + [acceptor protein]-L-lysine = [E2 ubiquitin-conjugating enzyme]-L-cysteine + N(6)-ubiquitinyl-[acceptor protein]-L-lysine.</text>
        <dbReference type="EC" id="2.3.2.27"/>
    </reaction>
</comment>
<evidence type="ECO:0000256" key="4">
    <source>
        <dbReference type="ARBA" id="ARBA00012483"/>
    </source>
</evidence>